<dbReference type="OrthoDB" id="6761011at2759"/>
<sequence length="302" mass="33300">MDVPSKGMVIVRNDCLGSEWGVLEMNVIQHCWGEVMRGAQPGALIFVASQQGKARREWERVFAVWYQLQNRPPVPKQLGNTHLTRRDPVQIPAHSEVVCWAQVSGGGLAEGQCGLVDGMEDGGEWKVAWGLVRVQRGQVLLQIANVHPFPIELYRRGPLATIAGIDPSQVQGDHDMVLQTPSPGEVDIDIRTTQAPAGAGSPLDLPKAEGLTPDQQQRFQELIRRWAGVFAAHKEDFGKTDAVLHNIPTGDAPPSHKSLFPELRSLMREMLENRVIAESASLRASPVVLVRKKDGAWHFCVD</sequence>
<dbReference type="Proteomes" id="UP001152622">
    <property type="component" value="Chromosome 2"/>
</dbReference>
<protein>
    <submittedName>
        <fullName evidence="1">Uncharacterized protein</fullName>
    </submittedName>
</protein>
<reference evidence="1" key="1">
    <citation type="journal article" date="2023" name="Science">
        <title>Genome structures resolve the early diversification of teleost fishes.</title>
        <authorList>
            <person name="Parey E."/>
            <person name="Louis A."/>
            <person name="Montfort J."/>
            <person name="Bouchez O."/>
            <person name="Roques C."/>
            <person name="Iampietro C."/>
            <person name="Lluch J."/>
            <person name="Castinel A."/>
            <person name="Donnadieu C."/>
            <person name="Desvignes T."/>
            <person name="Floi Bucao C."/>
            <person name="Jouanno E."/>
            <person name="Wen M."/>
            <person name="Mejri S."/>
            <person name="Dirks R."/>
            <person name="Jansen H."/>
            <person name="Henkel C."/>
            <person name="Chen W.J."/>
            <person name="Zahm M."/>
            <person name="Cabau C."/>
            <person name="Klopp C."/>
            <person name="Thompson A.W."/>
            <person name="Robinson-Rechavi M."/>
            <person name="Braasch I."/>
            <person name="Lecointre G."/>
            <person name="Bobe J."/>
            <person name="Postlethwait J.H."/>
            <person name="Berthelot C."/>
            <person name="Roest Crollius H."/>
            <person name="Guiguen Y."/>
        </authorList>
    </citation>
    <scope>NUCLEOTIDE SEQUENCE</scope>
    <source>
        <strain evidence="1">WJC10195</strain>
    </source>
</reference>
<proteinExistence type="predicted"/>
<dbReference type="EMBL" id="JAINUF010000002">
    <property type="protein sequence ID" value="KAJ8375754.1"/>
    <property type="molecule type" value="Genomic_DNA"/>
</dbReference>
<gene>
    <name evidence="1" type="ORF">SKAU_G00063340</name>
</gene>
<dbReference type="AlphaFoldDB" id="A0A9Q1G5B1"/>
<evidence type="ECO:0000313" key="2">
    <source>
        <dbReference type="Proteomes" id="UP001152622"/>
    </source>
</evidence>
<dbReference type="SUPFAM" id="SSF56672">
    <property type="entry name" value="DNA/RNA polymerases"/>
    <property type="match status" value="1"/>
</dbReference>
<dbReference type="Gene3D" id="3.10.10.10">
    <property type="entry name" value="HIV Type 1 Reverse Transcriptase, subunit A, domain 1"/>
    <property type="match status" value="1"/>
</dbReference>
<organism evidence="1 2">
    <name type="scientific">Synaphobranchus kaupii</name>
    <name type="common">Kaup's arrowtooth eel</name>
    <dbReference type="NCBI Taxonomy" id="118154"/>
    <lineage>
        <taxon>Eukaryota</taxon>
        <taxon>Metazoa</taxon>
        <taxon>Chordata</taxon>
        <taxon>Craniata</taxon>
        <taxon>Vertebrata</taxon>
        <taxon>Euteleostomi</taxon>
        <taxon>Actinopterygii</taxon>
        <taxon>Neopterygii</taxon>
        <taxon>Teleostei</taxon>
        <taxon>Anguilliformes</taxon>
        <taxon>Synaphobranchidae</taxon>
        <taxon>Synaphobranchus</taxon>
    </lineage>
</organism>
<name>A0A9Q1G5B1_SYNKA</name>
<comment type="caution">
    <text evidence="1">The sequence shown here is derived from an EMBL/GenBank/DDBJ whole genome shotgun (WGS) entry which is preliminary data.</text>
</comment>
<accession>A0A9Q1G5B1</accession>
<keyword evidence="2" id="KW-1185">Reference proteome</keyword>
<evidence type="ECO:0000313" key="1">
    <source>
        <dbReference type="EMBL" id="KAJ8375754.1"/>
    </source>
</evidence>
<dbReference type="InterPro" id="IPR043502">
    <property type="entry name" value="DNA/RNA_pol_sf"/>
</dbReference>